<proteinExistence type="predicted"/>
<evidence type="ECO:0000313" key="6">
    <source>
        <dbReference type="EMBL" id="GIX67803.1"/>
    </source>
</evidence>
<sequence length="123" mass="13482">MLVLLPEGINPPLYELCVSFTTAGVSPYKVVGVSHPPCELVEINPCETKNGGCQHRCHYQNKAVTCECEPGYVLHSNGRSCKEINPCKSGNGGCQQKCFFKDKRVKCGCKSGFELLPDGRNCR</sequence>
<evidence type="ECO:0000256" key="2">
    <source>
        <dbReference type="ARBA" id="ARBA00022729"/>
    </source>
</evidence>
<evidence type="ECO:0000313" key="7">
    <source>
        <dbReference type="Proteomes" id="UP001054837"/>
    </source>
</evidence>
<accession>A0AAV4M7D7</accession>
<feature type="non-terminal residue" evidence="6">
    <location>
        <position position="123"/>
    </location>
</feature>
<gene>
    <name evidence="6" type="ORF">CDAR_235851</name>
</gene>
<dbReference type="FunFam" id="2.10.25.10:FF:000037">
    <property type="entry name" value="Signal peptide, CUB domain and EGF-like domain-containing 2"/>
    <property type="match status" value="1"/>
</dbReference>
<keyword evidence="2" id="KW-0732">Signal</keyword>
<comment type="caution">
    <text evidence="6">The sequence shown here is derived from an EMBL/GenBank/DDBJ whole genome shotgun (WGS) entry which is preliminary data.</text>
</comment>
<dbReference type="InterPro" id="IPR000742">
    <property type="entry name" value="EGF"/>
</dbReference>
<dbReference type="PROSITE" id="PS01186">
    <property type="entry name" value="EGF_2"/>
    <property type="match status" value="1"/>
</dbReference>
<evidence type="ECO:0000256" key="4">
    <source>
        <dbReference type="ARBA" id="ARBA00023157"/>
    </source>
</evidence>
<organism evidence="6 7">
    <name type="scientific">Caerostris darwini</name>
    <dbReference type="NCBI Taxonomy" id="1538125"/>
    <lineage>
        <taxon>Eukaryota</taxon>
        <taxon>Metazoa</taxon>
        <taxon>Ecdysozoa</taxon>
        <taxon>Arthropoda</taxon>
        <taxon>Chelicerata</taxon>
        <taxon>Arachnida</taxon>
        <taxon>Araneae</taxon>
        <taxon>Araneomorphae</taxon>
        <taxon>Entelegynae</taxon>
        <taxon>Araneoidea</taxon>
        <taxon>Araneidae</taxon>
        <taxon>Caerostris</taxon>
    </lineage>
</organism>
<name>A0AAV4M7D7_9ARAC</name>
<protein>
    <recommendedName>
        <fullName evidence="5">EGF-like domain-containing protein</fullName>
    </recommendedName>
</protein>
<dbReference type="PANTHER" id="PTHR24046:SF5">
    <property type="entry name" value="EGF-LIKE DOMAIN-CONTAINING PROTEIN"/>
    <property type="match status" value="1"/>
</dbReference>
<dbReference type="EMBL" id="BPLQ01000121">
    <property type="protein sequence ID" value="GIX67803.1"/>
    <property type="molecule type" value="Genomic_DNA"/>
</dbReference>
<dbReference type="Pfam" id="PF14670">
    <property type="entry name" value="FXa_inhibition"/>
    <property type="match status" value="1"/>
</dbReference>
<dbReference type="AlphaFoldDB" id="A0AAV4M7D7"/>
<evidence type="ECO:0000256" key="3">
    <source>
        <dbReference type="ARBA" id="ARBA00022737"/>
    </source>
</evidence>
<dbReference type="Proteomes" id="UP001054837">
    <property type="component" value="Unassembled WGS sequence"/>
</dbReference>
<dbReference type="GO" id="GO:0009986">
    <property type="term" value="C:cell surface"/>
    <property type="evidence" value="ECO:0007669"/>
    <property type="project" value="TreeGrafter"/>
</dbReference>
<dbReference type="InterPro" id="IPR052071">
    <property type="entry name" value="SCUB_EGF-like_domain"/>
</dbReference>
<reference evidence="6 7" key="1">
    <citation type="submission" date="2021-06" db="EMBL/GenBank/DDBJ databases">
        <title>Caerostris darwini draft genome.</title>
        <authorList>
            <person name="Kono N."/>
            <person name="Arakawa K."/>
        </authorList>
    </citation>
    <scope>NUCLEOTIDE SEQUENCE [LARGE SCALE GENOMIC DNA]</scope>
</reference>
<keyword evidence="1" id="KW-0245">EGF-like domain</keyword>
<keyword evidence="7" id="KW-1185">Reference proteome</keyword>
<dbReference type="SMART" id="SM00181">
    <property type="entry name" value="EGF"/>
    <property type="match status" value="2"/>
</dbReference>
<keyword evidence="4" id="KW-1015">Disulfide bond</keyword>
<keyword evidence="3" id="KW-0677">Repeat</keyword>
<feature type="domain" description="EGF-like" evidence="5">
    <location>
        <begin position="66"/>
        <end position="81"/>
    </location>
</feature>
<evidence type="ECO:0000259" key="5">
    <source>
        <dbReference type="PROSITE" id="PS01186"/>
    </source>
</evidence>
<dbReference type="GO" id="GO:0007165">
    <property type="term" value="P:signal transduction"/>
    <property type="evidence" value="ECO:0007669"/>
    <property type="project" value="TreeGrafter"/>
</dbReference>
<dbReference type="PANTHER" id="PTHR24046">
    <property type="entry name" value="SIGNAL PEPTIDE, CUB AND EGF-LIKE DOMAIN-CONTAINING"/>
    <property type="match status" value="1"/>
</dbReference>
<dbReference type="GO" id="GO:0005615">
    <property type="term" value="C:extracellular space"/>
    <property type="evidence" value="ECO:0007669"/>
    <property type="project" value="TreeGrafter"/>
</dbReference>
<dbReference type="SUPFAM" id="SSF57196">
    <property type="entry name" value="EGF/Laminin"/>
    <property type="match status" value="2"/>
</dbReference>
<evidence type="ECO:0000256" key="1">
    <source>
        <dbReference type="ARBA" id="ARBA00022536"/>
    </source>
</evidence>
<dbReference type="Gene3D" id="2.10.25.10">
    <property type="entry name" value="Laminin"/>
    <property type="match status" value="2"/>
</dbReference>